<organism evidence="2 3">
    <name type="scientific">Lottiidibacillus patelloidae</name>
    <dbReference type="NCBI Taxonomy" id="2670334"/>
    <lineage>
        <taxon>Bacteria</taxon>
        <taxon>Bacillati</taxon>
        <taxon>Bacillota</taxon>
        <taxon>Bacilli</taxon>
        <taxon>Bacillales</taxon>
        <taxon>Bacillaceae</taxon>
        <taxon>Lottiidibacillus</taxon>
    </lineage>
</organism>
<dbReference type="Proteomes" id="UP000217083">
    <property type="component" value="Unassembled WGS sequence"/>
</dbReference>
<gene>
    <name evidence="2" type="ORF">CIB95_11585</name>
</gene>
<dbReference type="InterPro" id="IPR050194">
    <property type="entry name" value="Glycosyltransferase_grp1"/>
</dbReference>
<evidence type="ECO:0000313" key="2">
    <source>
        <dbReference type="EMBL" id="OZM56409.1"/>
    </source>
</evidence>
<dbReference type="EMBL" id="NPIA01000006">
    <property type="protein sequence ID" value="OZM56409.1"/>
    <property type="molecule type" value="Genomic_DNA"/>
</dbReference>
<evidence type="ECO:0000259" key="1">
    <source>
        <dbReference type="Pfam" id="PF00534"/>
    </source>
</evidence>
<name>A0A263BRS1_9BACI</name>
<comment type="caution">
    <text evidence="2">The sequence shown here is derived from an EMBL/GenBank/DDBJ whole genome shotgun (WGS) entry which is preliminary data.</text>
</comment>
<reference evidence="3" key="1">
    <citation type="submission" date="2017-08" db="EMBL/GenBank/DDBJ databases">
        <authorList>
            <person name="Huang Z."/>
        </authorList>
    </citation>
    <scope>NUCLEOTIDE SEQUENCE [LARGE SCALE GENOMIC DNA]</scope>
    <source>
        <strain evidence="3">SA5d-4</strain>
    </source>
</reference>
<dbReference type="Gene3D" id="3.40.50.2000">
    <property type="entry name" value="Glycogen Phosphorylase B"/>
    <property type="match status" value="2"/>
</dbReference>
<feature type="domain" description="Glycosyl transferase family 1" evidence="1">
    <location>
        <begin position="195"/>
        <end position="358"/>
    </location>
</feature>
<dbReference type="PANTHER" id="PTHR45947">
    <property type="entry name" value="SULFOQUINOVOSYL TRANSFERASE SQD2"/>
    <property type="match status" value="1"/>
</dbReference>
<protein>
    <recommendedName>
        <fullName evidence="1">Glycosyl transferase family 1 domain-containing protein</fullName>
    </recommendedName>
</protein>
<proteinExistence type="predicted"/>
<dbReference type="SUPFAM" id="SSF53756">
    <property type="entry name" value="UDP-Glycosyltransferase/glycogen phosphorylase"/>
    <property type="match status" value="1"/>
</dbReference>
<dbReference type="PANTHER" id="PTHR45947:SF3">
    <property type="entry name" value="SULFOQUINOVOSYL TRANSFERASE SQD2"/>
    <property type="match status" value="1"/>
</dbReference>
<dbReference type="InterPro" id="IPR001296">
    <property type="entry name" value="Glyco_trans_1"/>
</dbReference>
<evidence type="ECO:0000313" key="3">
    <source>
        <dbReference type="Proteomes" id="UP000217083"/>
    </source>
</evidence>
<dbReference type="RefSeq" id="WP_094925347.1">
    <property type="nucleotide sequence ID" value="NZ_NPIA01000006.1"/>
</dbReference>
<dbReference type="Pfam" id="PF00534">
    <property type="entry name" value="Glycos_transf_1"/>
    <property type="match status" value="1"/>
</dbReference>
<reference evidence="2 3" key="2">
    <citation type="submission" date="2017-09" db="EMBL/GenBank/DDBJ databases">
        <title>Bacillus patelloidae sp. nov., isolated from the intestinal tract of a marine limpet.</title>
        <authorList>
            <person name="Liu R."/>
            <person name="Dong C."/>
            <person name="Shao Z."/>
        </authorList>
    </citation>
    <scope>NUCLEOTIDE SEQUENCE [LARGE SCALE GENOMIC DNA]</scope>
    <source>
        <strain evidence="2 3">SA5d-4</strain>
    </source>
</reference>
<dbReference type="AlphaFoldDB" id="A0A263BRS1"/>
<dbReference type="GO" id="GO:0016757">
    <property type="term" value="F:glycosyltransferase activity"/>
    <property type="evidence" value="ECO:0007669"/>
    <property type="project" value="InterPro"/>
</dbReference>
<accession>A0A263BRS1</accession>
<keyword evidence="3" id="KW-1185">Reference proteome</keyword>
<sequence length="387" mass="44290">MLKVLTFNGVYIPGYKAGGPIRSLANLVSHLNDDVKFYILTRDRDAGDLEPYKNVEFNKWVKLTHELVFYQKEKEMSIFTLRKIINSNNYDGVLLNGILSEYTIRYLLLRRLKLIKSIPTVIMPRGDLAMGALSLKASKKSLFLTIAKQFGLYDGLTWLGTSESEKIDALRAFGNVDIVTIPNLPNNNVEHLDNSQNEKVKGKLEVVYISRITKVKNLLLALEALNNVKGVVNFNIYGPISDNEYWDTCKKFIAKMKSNIIVKYHGSLPHDKVDLVFRKSEVLLLPTLGENYGHVIVEALSSATPVIISDQTPWRDLKNKNAGWDIPLKNKDDYTTALQTLVDMDEKEYRNFRNATKEYITEVQKVSEIKEAYIQLFKRIYTKDRLS</sequence>